<dbReference type="PROSITE" id="PS50188">
    <property type="entry name" value="B302_SPRY"/>
    <property type="match status" value="1"/>
</dbReference>
<dbReference type="EMBL" id="VXBD01014728">
    <property type="protein sequence ID" value="NXN19031.1"/>
    <property type="molecule type" value="Genomic_DNA"/>
</dbReference>
<dbReference type="Pfam" id="PF13765">
    <property type="entry name" value="PRY"/>
    <property type="match status" value="1"/>
</dbReference>
<dbReference type="InterPro" id="IPR006574">
    <property type="entry name" value="PRY"/>
</dbReference>
<dbReference type="PRINTS" id="PR01407">
    <property type="entry name" value="BUTYPHLNCDUF"/>
</dbReference>
<dbReference type="InterPro" id="IPR003877">
    <property type="entry name" value="SPRY_dom"/>
</dbReference>
<protein>
    <submittedName>
        <fullName evidence="3">TRI39 ligase</fullName>
    </submittedName>
</protein>
<dbReference type="InterPro" id="IPR043136">
    <property type="entry name" value="B30.2/SPRY_sf"/>
</dbReference>
<evidence type="ECO:0000313" key="3">
    <source>
        <dbReference type="EMBL" id="NXN19031.1"/>
    </source>
</evidence>
<dbReference type="SUPFAM" id="SSF49899">
    <property type="entry name" value="Concanavalin A-like lectins/glucanases"/>
    <property type="match status" value="1"/>
</dbReference>
<dbReference type="Pfam" id="PF00622">
    <property type="entry name" value="SPRY"/>
    <property type="match status" value="1"/>
</dbReference>
<dbReference type="PANTHER" id="PTHR24103">
    <property type="entry name" value="E3 UBIQUITIN-PROTEIN LIGASE TRIM"/>
    <property type="match status" value="1"/>
</dbReference>
<organism evidence="3 4">
    <name type="scientific">Indicator maculatus</name>
    <name type="common">spotted honeyguide</name>
    <dbReference type="NCBI Taxonomy" id="545262"/>
    <lineage>
        <taxon>Eukaryota</taxon>
        <taxon>Metazoa</taxon>
        <taxon>Chordata</taxon>
        <taxon>Craniata</taxon>
        <taxon>Vertebrata</taxon>
        <taxon>Euteleostomi</taxon>
        <taxon>Archelosauria</taxon>
        <taxon>Archosauria</taxon>
        <taxon>Dinosauria</taxon>
        <taxon>Saurischia</taxon>
        <taxon>Theropoda</taxon>
        <taxon>Coelurosauria</taxon>
        <taxon>Aves</taxon>
        <taxon>Neognathae</taxon>
        <taxon>Neoaves</taxon>
        <taxon>Telluraves</taxon>
        <taxon>Coraciimorphae</taxon>
        <taxon>Piciformes</taxon>
        <taxon>Indicatoridae</taxon>
        <taxon>Indicator</taxon>
    </lineage>
</organism>
<evidence type="ECO:0000256" key="1">
    <source>
        <dbReference type="SAM" id="MobiDB-lite"/>
    </source>
</evidence>
<dbReference type="Proteomes" id="UP000557230">
    <property type="component" value="Unassembled WGS sequence"/>
</dbReference>
<evidence type="ECO:0000313" key="4">
    <source>
        <dbReference type="Proteomes" id="UP000557230"/>
    </source>
</evidence>
<feature type="non-terminal residue" evidence="3">
    <location>
        <position position="1"/>
    </location>
</feature>
<dbReference type="InterPro" id="IPR013320">
    <property type="entry name" value="ConA-like_dom_sf"/>
</dbReference>
<dbReference type="GO" id="GO:0016874">
    <property type="term" value="F:ligase activity"/>
    <property type="evidence" value="ECO:0007669"/>
    <property type="project" value="UniProtKB-KW"/>
</dbReference>
<dbReference type="SMART" id="SM00449">
    <property type="entry name" value="SPRY"/>
    <property type="match status" value="1"/>
</dbReference>
<accession>A0A7L1H0G0</accession>
<feature type="compositionally biased region" description="Basic and acidic residues" evidence="1">
    <location>
        <begin position="17"/>
        <end position="32"/>
    </location>
</feature>
<dbReference type="InterPro" id="IPR003879">
    <property type="entry name" value="Butyrophylin_SPRY"/>
</dbReference>
<dbReference type="Gene3D" id="2.60.120.920">
    <property type="match status" value="1"/>
</dbReference>
<sequence>DIEVDAGTAHPNLSVAADRKSFTHRAQGKEGPQEEGSSDSSACILGSQGFSSGKHYWEVEVEKSNHWDLGVATKSAPRKGVLGLAPGMGFWALGLSCKDYWARTEPCTRLRVQTRPRKVGVHLSWEEKTLTFFNVTDMSVMFTFSGCDFSEELFP</sequence>
<gene>
    <name evidence="3" type="primary">Trim39_3</name>
    <name evidence="3" type="ORF">INDMAC_R08641</name>
</gene>
<dbReference type="AlphaFoldDB" id="A0A7L1H0G0"/>
<comment type="caution">
    <text evidence="3">The sequence shown here is derived from an EMBL/GenBank/DDBJ whole genome shotgun (WGS) entry which is preliminary data.</text>
</comment>
<keyword evidence="4" id="KW-1185">Reference proteome</keyword>
<name>A0A7L1H0G0_9PICI</name>
<dbReference type="OrthoDB" id="6105938at2759"/>
<proteinExistence type="predicted"/>
<feature type="non-terminal residue" evidence="3">
    <location>
        <position position="155"/>
    </location>
</feature>
<evidence type="ECO:0000259" key="2">
    <source>
        <dbReference type="PROSITE" id="PS50188"/>
    </source>
</evidence>
<dbReference type="InterPro" id="IPR001870">
    <property type="entry name" value="B30.2/SPRY"/>
</dbReference>
<dbReference type="CDD" id="cd13733">
    <property type="entry name" value="SPRY_PRY_C-I_1"/>
    <property type="match status" value="1"/>
</dbReference>
<reference evidence="3 4" key="1">
    <citation type="submission" date="2019-09" db="EMBL/GenBank/DDBJ databases">
        <title>Bird 10,000 Genomes (B10K) Project - Family phase.</title>
        <authorList>
            <person name="Zhang G."/>
        </authorList>
    </citation>
    <scope>NUCLEOTIDE SEQUENCE [LARGE SCALE GENOMIC DNA]</scope>
    <source>
        <strain evidence="3">B10K-DU-001-78</strain>
        <tissue evidence="3">Muscle</tissue>
    </source>
</reference>
<feature type="region of interest" description="Disordered" evidence="1">
    <location>
        <begin position="1"/>
        <end position="41"/>
    </location>
</feature>
<dbReference type="InterPro" id="IPR050143">
    <property type="entry name" value="TRIM/RBCC"/>
</dbReference>
<dbReference type="FunFam" id="2.60.120.920:FF:000004">
    <property type="entry name" value="Butyrophilin subfamily 1 member A1"/>
    <property type="match status" value="1"/>
</dbReference>
<keyword evidence="3" id="KW-0436">Ligase</keyword>
<feature type="domain" description="B30.2/SPRY" evidence="2">
    <location>
        <begin position="1"/>
        <end position="155"/>
    </location>
</feature>